<dbReference type="Proteomes" id="UP000751518">
    <property type="component" value="Unassembled WGS sequence"/>
</dbReference>
<sequence length="48" mass="5350">MVVSRTRTEVATDSSNTREVVAVHELQESTRELPKIGLEIEVPGITDR</sequence>
<comment type="caution">
    <text evidence="1">The sequence shown here is derived from an EMBL/GenBank/DDBJ whole genome shotgun (WGS) entry which is preliminary data.</text>
</comment>
<reference evidence="1" key="1">
    <citation type="submission" date="2020-04" db="EMBL/GenBank/DDBJ databases">
        <authorList>
            <person name="Zhang T."/>
        </authorList>
    </citation>
    <scope>NUCLEOTIDE SEQUENCE</scope>
    <source>
        <strain evidence="1">HKST-UBA03</strain>
    </source>
</reference>
<name>A0A955LJL1_UNCKA</name>
<proteinExistence type="predicted"/>
<dbReference type="AlphaFoldDB" id="A0A955LJL1"/>
<evidence type="ECO:0000313" key="1">
    <source>
        <dbReference type="EMBL" id="MCA9391684.1"/>
    </source>
</evidence>
<protein>
    <submittedName>
        <fullName evidence="1">Uncharacterized protein</fullName>
    </submittedName>
</protein>
<organism evidence="1 2">
    <name type="scientific">candidate division WWE3 bacterium</name>
    <dbReference type="NCBI Taxonomy" id="2053526"/>
    <lineage>
        <taxon>Bacteria</taxon>
        <taxon>Katanobacteria</taxon>
    </lineage>
</organism>
<evidence type="ECO:0000313" key="2">
    <source>
        <dbReference type="Proteomes" id="UP000751518"/>
    </source>
</evidence>
<gene>
    <name evidence="1" type="ORF">KC614_00575</name>
</gene>
<accession>A0A955LJL1</accession>
<reference evidence="1" key="2">
    <citation type="journal article" date="2021" name="Microbiome">
        <title>Successional dynamics and alternative stable states in a saline activated sludge microbial community over 9 years.</title>
        <authorList>
            <person name="Wang Y."/>
            <person name="Ye J."/>
            <person name="Ju F."/>
            <person name="Liu L."/>
            <person name="Boyd J.A."/>
            <person name="Deng Y."/>
            <person name="Parks D.H."/>
            <person name="Jiang X."/>
            <person name="Yin X."/>
            <person name="Woodcroft B.J."/>
            <person name="Tyson G.W."/>
            <person name="Hugenholtz P."/>
            <person name="Polz M.F."/>
            <person name="Zhang T."/>
        </authorList>
    </citation>
    <scope>NUCLEOTIDE SEQUENCE</scope>
    <source>
        <strain evidence="1">HKST-UBA03</strain>
    </source>
</reference>
<dbReference type="EMBL" id="JAGQKZ010000002">
    <property type="protein sequence ID" value="MCA9391684.1"/>
    <property type="molecule type" value="Genomic_DNA"/>
</dbReference>